<evidence type="ECO:0000313" key="2">
    <source>
        <dbReference type="Proteomes" id="UP000037510"/>
    </source>
</evidence>
<dbReference type="EMBL" id="JTDY01008180">
    <property type="protein sequence ID" value="KOB64697.1"/>
    <property type="molecule type" value="Genomic_DNA"/>
</dbReference>
<dbReference type="SUPFAM" id="SSF117289">
    <property type="entry name" value="Nucleoporin domain"/>
    <property type="match status" value="1"/>
</dbReference>
<evidence type="ECO:0000313" key="1">
    <source>
        <dbReference type="EMBL" id="KOB64697.1"/>
    </source>
</evidence>
<dbReference type="PANTHER" id="PTHR16453:SF9">
    <property type="entry name" value="GATOR COMPLEX PROTEIN MIOS"/>
    <property type="match status" value="1"/>
</dbReference>
<comment type="caution">
    <text evidence="1">The sequence shown here is derived from an EMBL/GenBank/DDBJ whole genome shotgun (WGS) entry which is preliminary data.</text>
</comment>
<dbReference type="GO" id="GO:1904263">
    <property type="term" value="P:positive regulation of TORC1 signaling"/>
    <property type="evidence" value="ECO:0007669"/>
    <property type="project" value="TreeGrafter"/>
</dbReference>
<organism evidence="1 2">
    <name type="scientific">Operophtera brumata</name>
    <name type="common">Winter moth</name>
    <name type="synonym">Phalaena brumata</name>
    <dbReference type="NCBI Taxonomy" id="104452"/>
    <lineage>
        <taxon>Eukaryota</taxon>
        <taxon>Metazoa</taxon>
        <taxon>Ecdysozoa</taxon>
        <taxon>Arthropoda</taxon>
        <taxon>Hexapoda</taxon>
        <taxon>Insecta</taxon>
        <taxon>Pterygota</taxon>
        <taxon>Neoptera</taxon>
        <taxon>Endopterygota</taxon>
        <taxon>Lepidoptera</taxon>
        <taxon>Glossata</taxon>
        <taxon>Ditrysia</taxon>
        <taxon>Geometroidea</taxon>
        <taxon>Geometridae</taxon>
        <taxon>Larentiinae</taxon>
        <taxon>Operophtera</taxon>
    </lineage>
</organism>
<dbReference type="InterPro" id="IPR015943">
    <property type="entry name" value="WD40/YVTN_repeat-like_dom_sf"/>
</dbReference>
<dbReference type="Pfam" id="PF21720">
    <property type="entry name" value="MIOS_WD40"/>
    <property type="match status" value="1"/>
</dbReference>
<dbReference type="Gene3D" id="2.130.10.10">
    <property type="entry name" value="YVTN repeat-like/Quinoprotein amine dehydrogenase"/>
    <property type="match status" value="1"/>
</dbReference>
<accession>A0A0L7KN43</accession>
<proteinExistence type="predicted"/>
<name>A0A0L7KN43_OPEBR</name>
<dbReference type="AlphaFoldDB" id="A0A0L7KN43"/>
<dbReference type="InterPro" id="IPR037593">
    <property type="entry name" value="MIOS/Sea4"/>
</dbReference>
<dbReference type="Proteomes" id="UP000037510">
    <property type="component" value="Unassembled WGS sequence"/>
</dbReference>
<dbReference type="STRING" id="104452.A0A0L7KN43"/>
<sequence length="125" mass="14265">MFLDWSNKAVNTTSSRYCYGACADPFNPWQLASRADNVACIWDARALHSPLLTLQHQRPLAGMQWCPTRRNLLLTLQRDSSSIRLHDIQQANDNDSKNSSASNDAVRLSVCRVRFKLASSWQFHE</sequence>
<dbReference type="GO" id="GO:0005737">
    <property type="term" value="C:cytoplasm"/>
    <property type="evidence" value="ECO:0007669"/>
    <property type="project" value="TreeGrafter"/>
</dbReference>
<keyword evidence="2" id="KW-1185">Reference proteome</keyword>
<dbReference type="PANTHER" id="PTHR16453">
    <property type="entry name" value="WD40 DOMAIN-CONTAINING PROTEIN MIO FAMILY MEMBER"/>
    <property type="match status" value="1"/>
</dbReference>
<protein>
    <submittedName>
        <fullName evidence="1">WD repeat-containing protein mio</fullName>
    </submittedName>
</protein>
<reference evidence="1 2" key="1">
    <citation type="journal article" date="2015" name="Genome Biol. Evol.">
        <title>The genome of winter moth (Operophtera brumata) provides a genomic perspective on sexual dimorphism and phenology.</title>
        <authorList>
            <person name="Derks M.F."/>
            <person name="Smit S."/>
            <person name="Salis L."/>
            <person name="Schijlen E."/>
            <person name="Bossers A."/>
            <person name="Mateman C."/>
            <person name="Pijl A.S."/>
            <person name="de Ridder D."/>
            <person name="Groenen M.A."/>
            <person name="Visser M.E."/>
            <person name="Megens H.J."/>
        </authorList>
    </citation>
    <scope>NUCLEOTIDE SEQUENCE [LARGE SCALE GENOMIC DNA]</scope>
    <source>
        <strain evidence="1">WM2013NL</strain>
        <tissue evidence="1">Head and thorax</tissue>
    </source>
</reference>
<gene>
    <name evidence="1" type="ORF">OBRU01_23814</name>
</gene>